<keyword evidence="2" id="KW-1185">Reference proteome</keyword>
<name>A0A8R1YVC7_PRIPA</name>
<dbReference type="EnsemblMetazoa" id="PPA38866.1">
    <property type="protein sequence ID" value="PPA38866.1"/>
    <property type="gene ID" value="WBGene00277235"/>
</dbReference>
<evidence type="ECO:0000313" key="1">
    <source>
        <dbReference type="EnsemblMetazoa" id="PPA38866.1"/>
    </source>
</evidence>
<evidence type="ECO:0000313" key="2">
    <source>
        <dbReference type="Proteomes" id="UP000005239"/>
    </source>
</evidence>
<proteinExistence type="predicted"/>
<protein>
    <submittedName>
        <fullName evidence="1">Uncharacterized protein</fullName>
    </submittedName>
</protein>
<organism evidence="1 2">
    <name type="scientific">Pristionchus pacificus</name>
    <name type="common">Parasitic nematode worm</name>
    <dbReference type="NCBI Taxonomy" id="54126"/>
    <lineage>
        <taxon>Eukaryota</taxon>
        <taxon>Metazoa</taxon>
        <taxon>Ecdysozoa</taxon>
        <taxon>Nematoda</taxon>
        <taxon>Chromadorea</taxon>
        <taxon>Rhabditida</taxon>
        <taxon>Rhabditina</taxon>
        <taxon>Diplogasteromorpha</taxon>
        <taxon>Diplogasteroidea</taxon>
        <taxon>Neodiplogasteridae</taxon>
        <taxon>Pristionchus</taxon>
    </lineage>
</organism>
<reference evidence="1" key="2">
    <citation type="submission" date="2022-06" db="UniProtKB">
        <authorList>
            <consortium name="EnsemblMetazoa"/>
        </authorList>
    </citation>
    <scope>IDENTIFICATION</scope>
    <source>
        <strain evidence="1">PS312</strain>
    </source>
</reference>
<accession>A0A8R1YVC7</accession>
<dbReference type="Proteomes" id="UP000005239">
    <property type="component" value="Unassembled WGS sequence"/>
</dbReference>
<sequence length="130" mass="14860">MLAVMPSVLWRWAMTTKLQGESDKMSMCFTILRVLKISLGSPLTMQNLLGTGILKVSNNFSLRPGPYDFREEAGVFRSILEKHPEFRQQFREWTAGGVDGNMVAELGRTIPPKDLKRGTDYIFFEEDWAN</sequence>
<reference evidence="2" key="1">
    <citation type="journal article" date="2008" name="Nat. Genet.">
        <title>The Pristionchus pacificus genome provides a unique perspective on nematode lifestyle and parasitism.</title>
        <authorList>
            <person name="Dieterich C."/>
            <person name="Clifton S.W."/>
            <person name="Schuster L.N."/>
            <person name="Chinwalla A."/>
            <person name="Delehaunty K."/>
            <person name="Dinkelacker I."/>
            <person name="Fulton L."/>
            <person name="Fulton R."/>
            <person name="Godfrey J."/>
            <person name="Minx P."/>
            <person name="Mitreva M."/>
            <person name="Roeseler W."/>
            <person name="Tian H."/>
            <person name="Witte H."/>
            <person name="Yang S.P."/>
            <person name="Wilson R.K."/>
            <person name="Sommer R.J."/>
        </authorList>
    </citation>
    <scope>NUCLEOTIDE SEQUENCE [LARGE SCALE GENOMIC DNA]</scope>
    <source>
        <strain evidence="2">PS312</strain>
    </source>
</reference>
<gene>
    <name evidence="1" type="primary">WBGene00277235</name>
</gene>
<dbReference type="AlphaFoldDB" id="A0A8R1YVC7"/>